<dbReference type="Proteomes" id="UP000305675">
    <property type="component" value="Unassembled WGS sequence"/>
</dbReference>
<proteinExistence type="predicted"/>
<dbReference type="Pfam" id="PF14352">
    <property type="entry name" value="DUF4402"/>
    <property type="match status" value="1"/>
</dbReference>
<reference evidence="1 2" key="1">
    <citation type="submission" date="2019-04" db="EMBL/GenBank/DDBJ databases">
        <authorList>
            <person name="Hwang J.C."/>
        </authorList>
    </citation>
    <scope>NUCLEOTIDE SEQUENCE [LARGE SCALE GENOMIC DNA]</scope>
    <source>
        <strain evidence="1 2">IMCC35002</strain>
    </source>
</reference>
<dbReference type="OrthoDB" id="6387293at2"/>
<dbReference type="AlphaFoldDB" id="A0A4U1BN97"/>
<evidence type="ECO:0000313" key="2">
    <source>
        <dbReference type="Proteomes" id="UP000305675"/>
    </source>
</evidence>
<keyword evidence="2" id="KW-1185">Reference proteome</keyword>
<evidence type="ECO:0000313" key="1">
    <source>
        <dbReference type="EMBL" id="TKB54952.1"/>
    </source>
</evidence>
<gene>
    <name evidence="1" type="ORF">FCL42_10310</name>
</gene>
<name>A0A4U1BN97_9GAMM</name>
<sequence length="163" mass="18014">MRVFTPHLPSLKQVAKCLTLFWFSTPCLGVHFIVEQPLNFGVVSISDNSVKSSLTITELGNVSSTHALWRITPGEPGRYRFSGFAPFTRVNFSHLISQPLVHMGNGRGETFELKTLLMGSTQVADQYGELVVPVGGVIESTGNNNPNYQDGDYQTRFSITISY</sequence>
<dbReference type="InterPro" id="IPR025514">
    <property type="entry name" value="DUF4402"/>
</dbReference>
<accession>A0A4U1BN97</accession>
<protein>
    <submittedName>
        <fullName evidence="1">DUF4402 domain-containing protein</fullName>
    </submittedName>
</protein>
<dbReference type="EMBL" id="SWCJ01000006">
    <property type="protein sequence ID" value="TKB54952.1"/>
    <property type="molecule type" value="Genomic_DNA"/>
</dbReference>
<organism evidence="1 2">
    <name type="scientific">Ferrimonas aestuarii</name>
    <dbReference type="NCBI Taxonomy" id="2569539"/>
    <lineage>
        <taxon>Bacteria</taxon>
        <taxon>Pseudomonadati</taxon>
        <taxon>Pseudomonadota</taxon>
        <taxon>Gammaproteobacteria</taxon>
        <taxon>Alteromonadales</taxon>
        <taxon>Ferrimonadaceae</taxon>
        <taxon>Ferrimonas</taxon>
    </lineage>
</organism>
<comment type="caution">
    <text evidence="1">The sequence shown here is derived from an EMBL/GenBank/DDBJ whole genome shotgun (WGS) entry which is preliminary data.</text>
</comment>